<dbReference type="AlphaFoldDB" id="A0A0A9AIX0"/>
<organism evidence="1">
    <name type="scientific">Arundo donax</name>
    <name type="common">Giant reed</name>
    <name type="synonym">Donax arundinaceus</name>
    <dbReference type="NCBI Taxonomy" id="35708"/>
    <lineage>
        <taxon>Eukaryota</taxon>
        <taxon>Viridiplantae</taxon>
        <taxon>Streptophyta</taxon>
        <taxon>Embryophyta</taxon>
        <taxon>Tracheophyta</taxon>
        <taxon>Spermatophyta</taxon>
        <taxon>Magnoliopsida</taxon>
        <taxon>Liliopsida</taxon>
        <taxon>Poales</taxon>
        <taxon>Poaceae</taxon>
        <taxon>PACMAD clade</taxon>
        <taxon>Arundinoideae</taxon>
        <taxon>Arundineae</taxon>
        <taxon>Arundo</taxon>
    </lineage>
</organism>
<protein>
    <submittedName>
        <fullName evidence="1">Uncharacterized protein</fullName>
    </submittedName>
</protein>
<evidence type="ECO:0000313" key="1">
    <source>
        <dbReference type="EMBL" id="JAD51086.1"/>
    </source>
</evidence>
<accession>A0A0A9AIX0</accession>
<name>A0A0A9AIX0_ARUDO</name>
<proteinExistence type="predicted"/>
<dbReference type="EMBL" id="GBRH01246809">
    <property type="protein sequence ID" value="JAD51086.1"/>
    <property type="molecule type" value="Transcribed_RNA"/>
</dbReference>
<reference evidence="1" key="2">
    <citation type="journal article" date="2015" name="Data Brief">
        <title>Shoot transcriptome of the giant reed, Arundo donax.</title>
        <authorList>
            <person name="Barrero R.A."/>
            <person name="Guerrero F.D."/>
            <person name="Moolhuijzen P."/>
            <person name="Goolsby J.A."/>
            <person name="Tidwell J."/>
            <person name="Bellgard S.E."/>
            <person name="Bellgard M.I."/>
        </authorList>
    </citation>
    <scope>NUCLEOTIDE SEQUENCE</scope>
    <source>
        <tissue evidence="1">Shoot tissue taken approximately 20 cm above the soil surface</tissue>
    </source>
</reference>
<reference evidence="1" key="1">
    <citation type="submission" date="2014-09" db="EMBL/GenBank/DDBJ databases">
        <authorList>
            <person name="Magalhaes I.L.F."/>
            <person name="Oliveira U."/>
            <person name="Santos F.R."/>
            <person name="Vidigal T.H.D.A."/>
            <person name="Brescovit A.D."/>
            <person name="Santos A.J."/>
        </authorList>
    </citation>
    <scope>NUCLEOTIDE SEQUENCE</scope>
    <source>
        <tissue evidence="1">Shoot tissue taken approximately 20 cm above the soil surface</tissue>
    </source>
</reference>
<sequence>MKMIGNMGIQYSISAHACEHSYITTK</sequence>